<protein>
    <recommendedName>
        <fullName evidence="4">DUF4056 domain-containing protein</fullName>
    </recommendedName>
</protein>
<name>A0A5S9NT74_9GAMM</name>
<reference evidence="2 3" key="1">
    <citation type="submission" date="2019-11" db="EMBL/GenBank/DDBJ databases">
        <authorList>
            <person name="Holert J."/>
        </authorList>
    </citation>
    <scope>NUCLEOTIDE SEQUENCE [LARGE SCALE GENOMIC DNA]</scope>
    <source>
        <strain evidence="2">BC5_2</strain>
    </source>
</reference>
<gene>
    <name evidence="2" type="ORF">DPBNPPHM_03014</name>
</gene>
<dbReference type="Proteomes" id="UP000434580">
    <property type="component" value="Unassembled WGS sequence"/>
</dbReference>
<dbReference type="OrthoDB" id="1164519at2"/>
<keyword evidence="1" id="KW-0732">Signal</keyword>
<dbReference type="EMBL" id="CACSII010000002">
    <property type="protein sequence ID" value="CAA0091387.1"/>
    <property type="molecule type" value="Genomic_DNA"/>
</dbReference>
<feature type="chain" id="PRO_5030137957" description="DUF4056 domain-containing protein" evidence="1">
    <location>
        <begin position="20"/>
        <end position="440"/>
    </location>
</feature>
<feature type="signal peptide" evidence="1">
    <location>
        <begin position="1"/>
        <end position="19"/>
    </location>
</feature>
<dbReference type="InterPro" id="IPR025130">
    <property type="entry name" value="DUF4056"/>
</dbReference>
<evidence type="ECO:0000313" key="3">
    <source>
        <dbReference type="Proteomes" id="UP000434580"/>
    </source>
</evidence>
<sequence>MTTRLICALLLPAIFAGCATPTWHGHPRPTAHAVELALSNSDTKAQIWDLDVNSLPEFDVPQKVRPCCAFGNEQKVEIGFVPIPLFRLGNSVSFSEIGPHRFDAGSFPNTVKGASANGLSGGENNGIIYTLRGGFIDLAHVRDTADDTVALFFIIIHHLGQPHTIELPSEIGPRYIQMKAFDTSGLSAKQRWYLAAELAARLAYFKAESHEIAQWHGYTSFAGWPEEISGYSPEDLYSNMLGAKLSLALIHSKLVLNDQLYNQSMTVWLSEFIQWLEPVSKQQTNTMFSIVDGYWWDSCKPIPDKFMVLMRHFRMGDEQHPYRVPESLARSNSEWPTVSALYEHMPSAHTLSLPSQLYGFPLNQLATLNMDISPTFQPRFAHIPDILWRSGFDQSQFSEIALWDHKEDELQLAALSNSEQCVQIEQKPDKTLIIHPRRKH</sequence>
<accession>A0A5S9NT74</accession>
<proteinExistence type="predicted"/>
<evidence type="ECO:0000313" key="2">
    <source>
        <dbReference type="EMBL" id="CAA0091387.1"/>
    </source>
</evidence>
<dbReference type="AlphaFoldDB" id="A0A5S9NT74"/>
<dbReference type="Pfam" id="PF13265">
    <property type="entry name" value="DUF4056"/>
    <property type="match status" value="1"/>
</dbReference>
<evidence type="ECO:0008006" key="4">
    <source>
        <dbReference type="Google" id="ProtNLM"/>
    </source>
</evidence>
<organism evidence="2 3">
    <name type="scientific">BD1-7 clade bacterium</name>
    <dbReference type="NCBI Taxonomy" id="2029982"/>
    <lineage>
        <taxon>Bacteria</taxon>
        <taxon>Pseudomonadati</taxon>
        <taxon>Pseudomonadota</taxon>
        <taxon>Gammaproteobacteria</taxon>
        <taxon>Cellvibrionales</taxon>
        <taxon>Spongiibacteraceae</taxon>
        <taxon>BD1-7 clade</taxon>
    </lineage>
</organism>
<dbReference type="PROSITE" id="PS51257">
    <property type="entry name" value="PROKAR_LIPOPROTEIN"/>
    <property type="match status" value="1"/>
</dbReference>
<evidence type="ECO:0000256" key="1">
    <source>
        <dbReference type="SAM" id="SignalP"/>
    </source>
</evidence>